<evidence type="ECO:0000313" key="4">
    <source>
        <dbReference type="Proteomes" id="UP000739538"/>
    </source>
</evidence>
<dbReference type="Gene3D" id="1.25.40.10">
    <property type="entry name" value="Tetratricopeptide repeat domain"/>
    <property type="match status" value="3"/>
</dbReference>
<accession>A0A956SC21</accession>
<dbReference type="EMBL" id="JAGQHS010000012">
    <property type="protein sequence ID" value="MCA9754925.1"/>
    <property type="molecule type" value="Genomic_DNA"/>
</dbReference>
<dbReference type="SUPFAM" id="SSF53649">
    <property type="entry name" value="Alkaline phosphatase-like"/>
    <property type="match status" value="1"/>
</dbReference>
<dbReference type="GO" id="GO:0016787">
    <property type="term" value="F:hydrolase activity"/>
    <property type="evidence" value="ECO:0007669"/>
    <property type="project" value="UniProtKB-KW"/>
</dbReference>
<keyword evidence="1" id="KW-0802">TPR repeat</keyword>
<dbReference type="PROSITE" id="PS51257">
    <property type="entry name" value="PROKAR_LIPOPROTEIN"/>
    <property type="match status" value="1"/>
</dbReference>
<feature type="domain" description="Sulfatase N-terminal" evidence="2">
    <location>
        <begin position="61"/>
        <end position="337"/>
    </location>
</feature>
<gene>
    <name evidence="3" type="ORF">KDA27_03915</name>
</gene>
<dbReference type="InterPro" id="IPR011990">
    <property type="entry name" value="TPR-like_helical_dom_sf"/>
</dbReference>
<dbReference type="SMART" id="SM00028">
    <property type="entry name" value="TPR"/>
    <property type="match status" value="8"/>
</dbReference>
<feature type="repeat" description="TPR" evidence="1">
    <location>
        <begin position="616"/>
        <end position="649"/>
    </location>
</feature>
<dbReference type="PANTHER" id="PTHR43751:SF3">
    <property type="entry name" value="SULFATASE N-TERMINAL DOMAIN-CONTAINING PROTEIN"/>
    <property type="match status" value="1"/>
</dbReference>
<keyword evidence="3" id="KW-0378">Hydrolase</keyword>
<proteinExistence type="predicted"/>
<reference evidence="3" key="1">
    <citation type="submission" date="2020-04" db="EMBL/GenBank/DDBJ databases">
        <authorList>
            <person name="Zhang T."/>
        </authorList>
    </citation>
    <scope>NUCLEOTIDE SEQUENCE</scope>
    <source>
        <strain evidence="3">HKST-UBA02</strain>
    </source>
</reference>
<comment type="caution">
    <text evidence="3">The sequence shown here is derived from an EMBL/GenBank/DDBJ whole genome shotgun (WGS) entry which is preliminary data.</text>
</comment>
<name>A0A956SC21_UNCEI</name>
<dbReference type="InterPro" id="IPR000917">
    <property type="entry name" value="Sulfatase_N"/>
</dbReference>
<reference evidence="3" key="2">
    <citation type="journal article" date="2021" name="Microbiome">
        <title>Successional dynamics and alternative stable states in a saline activated sludge microbial community over 9 years.</title>
        <authorList>
            <person name="Wang Y."/>
            <person name="Ye J."/>
            <person name="Ju F."/>
            <person name="Liu L."/>
            <person name="Boyd J.A."/>
            <person name="Deng Y."/>
            <person name="Parks D.H."/>
            <person name="Jiang X."/>
            <person name="Yin X."/>
            <person name="Woodcroft B.J."/>
            <person name="Tyson G.W."/>
            <person name="Hugenholtz P."/>
            <person name="Polz M.F."/>
            <person name="Zhang T."/>
        </authorList>
    </citation>
    <scope>NUCLEOTIDE SEQUENCE</scope>
    <source>
        <strain evidence="3">HKST-UBA02</strain>
    </source>
</reference>
<feature type="repeat" description="TPR" evidence="1">
    <location>
        <begin position="512"/>
        <end position="545"/>
    </location>
</feature>
<dbReference type="Gene3D" id="3.40.720.10">
    <property type="entry name" value="Alkaline Phosphatase, subunit A"/>
    <property type="match status" value="2"/>
</dbReference>
<evidence type="ECO:0000259" key="2">
    <source>
        <dbReference type="Pfam" id="PF00884"/>
    </source>
</evidence>
<dbReference type="Pfam" id="PF13432">
    <property type="entry name" value="TPR_16"/>
    <property type="match status" value="1"/>
</dbReference>
<protein>
    <submittedName>
        <fullName evidence="3">Sulfatase-like hydrolase/transferase</fullName>
    </submittedName>
</protein>
<dbReference type="InterPro" id="IPR052701">
    <property type="entry name" value="GAG_Ulvan_Degrading_Sulfatases"/>
</dbReference>
<dbReference type="InterPro" id="IPR019734">
    <property type="entry name" value="TPR_rpt"/>
</dbReference>
<dbReference type="CDD" id="cd16148">
    <property type="entry name" value="sulfatase_like"/>
    <property type="match status" value="1"/>
</dbReference>
<dbReference type="PANTHER" id="PTHR43751">
    <property type="entry name" value="SULFATASE"/>
    <property type="match status" value="1"/>
</dbReference>
<feature type="repeat" description="TPR" evidence="1">
    <location>
        <begin position="579"/>
        <end position="612"/>
    </location>
</feature>
<dbReference type="PROSITE" id="PS50005">
    <property type="entry name" value="TPR"/>
    <property type="match status" value="3"/>
</dbReference>
<dbReference type="Proteomes" id="UP000739538">
    <property type="component" value="Unassembled WGS sequence"/>
</dbReference>
<dbReference type="InterPro" id="IPR017850">
    <property type="entry name" value="Alkaline_phosphatase_core_sf"/>
</dbReference>
<evidence type="ECO:0000256" key="1">
    <source>
        <dbReference type="PROSITE-ProRule" id="PRU00339"/>
    </source>
</evidence>
<sequence length="804" mass="87924">MKFSAISSGRRCLRGSAKYLSLIGLAVLIGGCSKEAPGPPPPPAESQLNWDEGWEDGPWSVVLITLDTTRSDALSCYGNPDVSTDVLDSLAAEGVRFEEAVSPVPMTLPSHTTLMTGLDPYEHGVRDNGRYKAGPSLETLAERFGSRGYETAAFVSSFPLEHTHGLAQGFGVYDDRFEEQASSVNSESAERRGGSTTDAALAWAGSRSNPSAPYFLWVHYFDPHEPYDPPAPFDAAKSPYLGEVEYMDHEVGRLLRGLGAEGMLANSFVVAVGDHGESLGEHGERTHSYFIYDATQRVPCLLSLPAEHPKKGQTRGIRIDETFRLRDLAPTITNLLGWAADDWAGSRSLSVASWLRGVTPASTVAYVETMTPRLEFGWSDLRGVRSTNWKYIRAPRPELYDLRHDPGETSNIYTAESELVATMESWLSWYLEDEVDSEEAKVEIDAETLERLRSLGYLQGGGTVGEPTYADPKDRIEAFEKVGRAQLLAAQYKNEDAIRLFESVVREDPQNASLLHLLAATYGQARQWDNATQAYERLLNLAPSDPRVVKEAAEVEMLSGRSDRALELFAILGDLDPSVEVWRHEGEVYEQAGDYASAIRRYEAALGEAEQGSERSEILTSIGRAQREMGDLDGAGRSFERAREADPNAVDPLVSLAELAYETGRVEDGDALLAEAKQVDPDDARLNFRLGWRSSKSGELFAAADAYGKAVEQMPAWPEARINYGNALVAIQNYQGALAQFGVALELGEDSASLRASQGAALAGLNRLGDAVAAWQRGLELAEDPNIAMGLQRNIAMARRQLGS</sequence>
<dbReference type="SUPFAM" id="SSF48452">
    <property type="entry name" value="TPR-like"/>
    <property type="match status" value="2"/>
</dbReference>
<dbReference type="AlphaFoldDB" id="A0A956SC21"/>
<organism evidence="3 4">
    <name type="scientific">Eiseniibacteriota bacterium</name>
    <dbReference type="NCBI Taxonomy" id="2212470"/>
    <lineage>
        <taxon>Bacteria</taxon>
        <taxon>Candidatus Eiseniibacteriota</taxon>
    </lineage>
</organism>
<dbReference type="Pfam" id="PF14559">
    <property type="entry name" value="TPR_19"/>
    <property type="match status" value="2"/>
</dbReference>
<evidence type="ECO:0000313" key="3">
    <source>
        <dbReference type="EMBL" id="MCA9754925.1"/>
    </source>
</evidence>
<dbReference type="Pfam" id="PF00884">
    <property type="entry name" value="Sulfatase"/>
    <property type="match status" value="1"/>
</dbReference>